<dbReference type="GO" id="GO:0005615">
    <property type="term" value="C:extracellular space"/>
    <property type="evidence" value="ECO:0007669"/>
    <property type="project" value="InterPro"/>
</dbReference>
<evidence type="ECO:0000256" key="6">
    <source>
        <dbReference type="ARBA" id="ARBA00022900"/>
    </source>
</evidence>
<comment type="similarity">
    <text evidence="2 8">Belongs to the serpin family.</text>
</comment>
<dbReference type="InterPro" id="IPR042178">
    <property type="entry name" value="Serpin_sf_1"/>
</dbReference>
<dbReference type="OrthoDB" id="671595at2759"/>
<feature type="domain" description="Serpin" evidence="9">
    <location>
        <begin position="72"/>
        <end position="432"/>
    </location>
</feature>
<name>A0A7M7G8H6_APIME</name>
<evidence type="ECO:0000259" key="9">
    <source>
        <dbReference type="SMART" id="SM00093"/>
    </source>
</evidence>
<dbReference type="Proteomes" id="UP000005203">
    <property type="component" value="Linkage group LG1"/>
</dbReference>
<evidence type="ECO:0000256" key="2">
    <source>
        <dbReference type="ARBA" id="ARBA00009500"/>
    </source>
</evidence>
<comment type="subcellular location">
    <subcellularLocation>
        <location evidence="1">Secreted</location>
    </subcellularLocation>
</comment>
<dbReference type="InterPro" id="IPR042185">
    <property type="entry name" value="Serpin_sf_2"/>
</dbReference>
<evidence type="ECO:0000256" key="8">
    <source>
        <dbReference type="RuleBase" id="RU000411"/>
    </source>
</evidence>
<dbReference type="PROSITE" id="PS00284">
    <property type="entry name" value="SERPIN"/>
    <property type="match status" value="1"/>
</dbReference>
<keyword evidence="3" id="KW-0964">Secreted</keyword>
<evidence type="ECO:0000256" key="4">
    <source>
        <dbReference type="ARBA" id="ARBA00022690"/>
    </source>
</evidence>
<accession>A0A7M7G8H6</accession>
<proteinExistence type="inferred from homology"/>
<dbReference type="FunFam" id="2.30.39.10:FF:000030">
    <property type="entry name" value="Serpin 2"/>
    <property type="match status" value="1"/>
</dbReference>
<dbReference type="EnsemblMetazoa" id="XM_001122067">
    <property type="protein sequence ID" value="XP_001122067"/>
    <property type="gene ID" value="LOC726320"/>
</dbReference>
<dbReference type="SUPFAM" id="SSF56574">
    <property type="entry name" value="Serpins"/>
    <property type="match status" value="1"/>
</dbReference>
<protein>
    <submittedName>
        <fullName evidence="12">Serine protease inhibitor 27A isoform X1</fullName>
    </submittedName>
</protein>
<evidence type="ECO:0000256" key="1">
    <source>
        <dbReference type="ARBA" id="ARBA00004613"/>
    </source>
</evidence>
<dbReference type="InterPro" id="IPR000215">
    <property type="entry name" value="Serpin_fam"/>
</dbReference>
<dbReference type="InterPro" id="IPR023796">
    <property type="entry name" value="Serpin_dom"/>
</dbReference>
<keyword evidence="4 12" id="KW-0646">Protease inhibitor</keyword>
<keyword evidence="7" id="KW-0325">Glycoprotein</keyword>
<dbReference type="AlphaFoldDB" id="A0A7M7G8H6"/>
<evidence type="ECO:0000313" key="11">
    <source>
        <dbReference type="Proteomes" id="UP000005203"/>
    </source>
</evidence>
<gene>
    <name evidence="12" type="primary">LOC726320</name>
</gene>
<sequence length="442" mass="50953">MKYIVEILGYLIVTYIIILTLKQCKSEIMNNKSQSIFDTNVTRNINHEIINHNKTNNDFVPYQGERFDIFDWTFFKSISKKYSKNVIISPISLKIALVLLYEGAQGETAYELANILQLPATRNATRKKFSNILQSLQTNFTAYTLNIGTRIYIDSNILVRQQYEANVKFFYNTDVIIANLSNAQPLVKAINNWVNNITNANIDRIIEDDNSVKNSLMLIVNTLFFKGLWRGKYFSPENTRNGKFYLIDNRTVDTSIMHAYGRFYYVESSDLDAKILRIPYDGQFAIYLLLPRIINGIDELIDKINPFVLTRYMWLMQDLSVDVLIPKFKFDFSSHLESILRELGICDIFDDTATLTGIAQTKRTSKRLKVSNILQKAGIEINENGTTAYVATEIEIGNKNQDETFHANHPFLFYIEDESIGTIIYIGKIMNPLDTMDNVKIK</sequence>
<accession>A0A8B6XES7</accession>
<dbReference type="RefSeq" id="XP_001122067.3">
    <property type="nucleotide sequence ID" value="XM_001122067.5"/>
</dbReference>
<keyword evidence="5" id="KW-0732">Signal</keyword>
<dbReference type="InterPro" id="IPR023795">
    <property type="entry name" value="Serpin_CS"/>
</dbReference>
<dbReference type="Gene3D" id="2.30.39.10">
    <property type="entry name" value="Alpha-1-antitrypsin, domain 1"/>
    <property type="match status" value="1"/>
</dbReference>
<reference evidence="12" key="2">
    <citation type="submission" date="2025-04" db="UniProtKB">
        <authorList>
            <consortium name="RefSeq"/>
        </authorList>
    </citation>
    <scope>IDENTIFICATION</scope>
    <source>
        <strain evidence="12">DH4</strain>
        <tissue evidence="12">Whole body</tissue>
    </source>
</reference>
<evidence type="ECO:0000313" key="10">
    <source>
        <dbReference type="EnsemblMetazoa" id="XP_001122067"/>
    </source>
</evidence>
<evidence type="ECO:0000256" key="7">
    <source>
        <dbReference type="ARBA" id="ARBA00023180"/>
    </source>
</evidence>
<dbReference type="InterPro" id="IPR036186">
    <property type="entry name" value="Serpin_sf"/>
</dbReference>
<dbReference type="GO" id="GO:0004867">
    <property type="term" value="F:serine-type endopeptidase inhibitor activity"/>
    <property type="evidence" value="ECO:0007669"/>
    <property type="project" value="UniProtKB-KW"/>
</dbReference>
<evidence type="ECO:0000256" key="3">
    <source>
        <dbReference type="ARBA" id="ARBA00022525"/>
    </source>
</evidence>
<dbReference type="Gene3D" id="3.30.497.10">
    <property type="entry name" value="Antithrombin, subunit I, domain 2"/>
    <property type="match status" value="1"/>
</dbReference>
<dbReference type="Pfam" id="PF00079">
    <property type="entry name" value="Serpin"/>
    <property type="match status" value="1"/>
</dbReference>
<evidence type="ECO:0000313" key="12">
    <source>
        <dbReference type="RefSeq" id="XP_001122067.3"/>
    </source>
</evidence>
<dbReference type="PANTHER" id="PTHR11461:SF357">
    <property type="entry name" value="SERINE PROTEASE INHIBITOR 27A"/>
    <property type="match status" value="1"/>
</dbReference>
<organism evidence="10">
    <name type="scientific">Apis mellifera</name>
    <name type="common">Honeybee</name>
    <dbReference type="NCBI Taxonomy" id="7460"/>
    <lineage>
        <taxon>Eukaryota</taxon>
        <taxon>Metazoa</taxon>
        <taxon>Ecdysozoa</taxon>
        <taxon>Arthropoda</taxon>
        <taxon>Hexapoda</taxon>
        <taxon>Insecta</taxon>
        <taxon>Pterygota</taxon>
        <taxon>Neoptera</taxon>
        <taxon>Endopterygota</taxon>
        <taxon>Hymenoptera</taxon>
        <taxon>Apocrita</taxon>
        <taxon>Aculeata</taxon>
        <taxon>Apoidea</taxon>
        <taxon>Anthophila</taxon>
        <taxon>Apidae</taxon>
        <taxon>Apis</taxon>
    </lineage>
</organism>
<dbReference type="GeneID" id="726320"/>
<reference evidence="10" key="1">
    <citation type="submission" date="2021-01" db="UniProtKB">
        <authorList>
            <consortium name="EnsemblMetazoa"/>
        </authorList>
    </citation>
    <scope>IDENTIFICATION</scope>
    <source>
        <strain evidence="10">DH4</strain>
    </source>
</reference>
<reference evidence="11" key="3">
    <citation type="submission" date="2025-05" db="UniProtKB">
        <authorList>
            <consortium name="RefSeq"/>
        </authorList>
    </citation>
    <scope>NUCLEOTIDE SEQUENCE [LARGE SCALE GENOMIC DNA]</scope>
    <source>
        <strain evidence="11">DH4</strain>
    </source>
</reference>
<dbReference type="SMART" id="SM00093">
    <property type="entry name" value="SERPIN"/>
    <property type="match status" value="1"/>
</dbReference>
<keyword evidence="6 12" id="KW-0722">Serine protease inhibitor</keyword>
<dbReference type="CDD" id="cd19578">
    <property type="entry name" value="serpinK_insect_SRPN2-like"/>
    <property type="match status" value="1"/>
</dbReference>
<dbReference type="KEGG" id="ame:726320"/>
<keyword evidence="11" id="KW-1185">Reference proteome</keyword>
<dbReference type="PANTHER" id="PTHR11461">
    <property type="entry name" value="SERINE PROTEASE INHIBITOR, SERPIN"/>
    <property type="match status" value="1"/>
</dbReference>
<evidence type="ECO:0000256" key="5">
    <source>
        <dbReference type="ARBA" id="ARBA00022729"/>
    </source>
</evidence>